<organism evidence="1 2">
    <name type="scientific">Glaciihabitans arcticus</name>
    <dbReference type="NCBI Taxonomy" id="2668039"/>
    <lineage>
        <taxon>Bacteria</taxon>
        <taxon>Bacillati</taxon>
        <taxon>Actinomycetota</taxon>
        <taxon>Actinomycetes</taxon>
        <taxon>Micrococcales</taxon>
        <taxon>Microbacteriaceae</taxon>
        <taxon>Glaciihabitans</taxon>
    </lineage>
</organism>
<protein>
    <submittedName>
        <fullName evidence="1">Uncharacterized protein</fullName>
    </submittedName>
</protein>
<reference evidence="2" key="1">
    <citation type="submission" date="2019-02" db="EMBL/GenBank/DDBJ databases">
        <title>Glaciihabitans arcticus sp. nov., a psychrotolerant bacterium isolated from polar soil.</title>
        <authorList>
            <person name="Dahal R.H."/>
        </authorList>
    </citation>
    <scope>NUCLEOTIDE SEQUENCE [LARGE SCALE GENOMIC DNA]</scope>
    <source>
        <strain evidence="2">RP-3-7</strain>
    </source>
</reference>
<evidence type="ECO:0000313" key="2">
    <source>
        <dbReference type="Proteomes" id="UP000294194"/>
    </source>
</evidence>
<dbReference type="AlphaFoldDB" id="A0A4Q9GRS9"/>
<accession>A0A4Q9GRS9</accession>
<dbReference type="Proteomes" id="UP000294194">
    <property type="component" value="Unassembled WGS sequence"/>
</dbReference>
<gene>
    <name evidence="1" type="ORF">EYE40_09910</name>
</gene>
<comment type="caution">
    <text evidence="1">The sequence shown here is derived from an EMBL/GenBank/DDBJ whole genome shotgun (WGS) entry which is preliminary data.</text>
</comment>
<proteinExistence type="predicted"/>
<sequence length="72" mass="8060">MSTTITAPTTTDVEWTETDAVKSAVWIGRYRGVFIGMVEHREPEGFTATTHRGRGLGNFPTLEDAQHSFYKV</sequence>
<evidence type="ECO:0000313" key="1">
    <source>
        <dbReference type="EMBL" id="TBN57676.1"/>
    </source>
</evidence>
<dbReference type="RefSeq" id="WP_130981787.1">
    <property type="nucleotide sequence ID" value="NZ_SISG01000001.1"/>
</dbReference>
<keyword evidence="2" id="KW-1185">Reference proteome</keyword>
<name>A0A4Q9GRS9_9MICO</name>
<dbReference type="EMBL" id="SISG01000001">
    <property type="protein sequence ID" value="TBN57676.1"/>
    <property type="molecule type" value="Genomic_DNA"/>
</dbReference>